<name>A0AAE9YB72_9CAUD</name>
<protein>
    <submittedName>
        <fullName evidence="1">Uncharacterized protein</fullName>
    </submittedName>
</protein>
<accession>A0AAE9YB72</accession>
<evidence type="ECO:0000313" key="1">
    <source>
        <dbReference type="EMBL" id="WCS66501.1"/>
    </source>
</evidence>
<evidence type="ECO:0000313" key="2">
    <source>
        <dbReference type="Proteomes" id="UP001218377"/>
    </source>
</evidence>
<dbReference type="EMBL" id="OQ269668">
    <property type="protein sequence ID" value="WCS66501.1"/>
    <property type="molecule type" value="Genomic_DNA"/>
</dbReference>
<proteinExistence type="predicted"/>
<dbReference type="Proteomes" id="UP001218377">
    <property type="component" value="Segment"/>
</dbReference>
<gene>
    <name evidence="1" type="ORF">TMCBR2_gp016</name>
</gene>
<reference evidence="1 2" key="1">
    <citation type="submission" date="2023-01" db="EMBL/GenBank/DDBJ databases">
        <title>New species of Caulobacter bacteriophages in the Kronosvirus genus.</title>
        <authorList>
            <person name="Mohammadi T."/>
            <person name="Millwood A."/>
            <person name="Ely B."/>
        </authorList>
    </citation>
    <scope>NUCLEOTIDE SEQUENCE [LARGE SCALE GENOMIC DNA]</scope>
    <source>
        <strain evidence="1 2">TMCBR2</strain>
    </source>
</reference>
<organism evidence="1 2">
    <name type="scientific">Caulobacter phage TMCBR2</name>
    <dbReference type="NCBI Taxonomy" id="3025404"/>
    <lineage>
        <taxon>Viruses</taxon>
        <taxon>Duplodnaviria</taxon>
        <taxon>Heunggongvirae</taxon>
        <taxon>Uroviricota</taxon>
        <taxon>Caudoviricetes</taxon>
        <taxon>Caudoviricetes incertae sedis</taxon>
        <taxon>Kronosvirus</taxon>
        <taxon>Kronosvirus pomeria</taxon>
    </lineage>
</organism>
<sequence length="195" mass="20726">MTFAFPAILGPAKIKPRLLSPFVEPESNSGDVETRFLSPGARYALDVEYPKMTAENAGLIVGALLRAAAEEVTMPWPQPGLVVGAPGARALNSGASANARIIDVGGNAAAYSVRGGQFFNIVAPDGRRYLHASTQTLNVPGSLRMAPAARLELTAGWALDFTTVLIQGFIQGPETGWDVDTAKHYGVSFTIRERK</sequence>
<keyword evidence="2" id="KW-1185">Reference proteome</keyword>